<organism evidence="1 2">
    <name type="scientific">Paspalum notatum var. saurae</name>
    <dbReference type="NCBI Taxonomy" id="547442"/>
    <lineage>
        <taxon>Eukaryota</taxon>
        <taxon>Viridiplantae</taxon>
        <taxon>Streptophyta</taxon>
        <taxon>Embryophyta</taxon>
        <taxon>Tracheophyta</taxon>
        <taxon>Spermatophyta</taxon>
        <taxon>Magnoliopsida</taxon>
        <taxon>Liliopsida</taxon>
        <taxon>Poales</taxon>
        <taxon>Poaceae</taxon>
        <taxon>PACMAD clade</taxon>
        <taxon>Panicoideae</taxon>
        <taxon>Andropogonodae</taxon>
        <taxon>Paspaleae</taxon>
        <taxon>Paspalinae</taxon>
        <taxon>Paspalum</taxon>
    </lineage>
</organism>
<name>A0AAQ3WET7_PASNO</name>
<dbReference type="AlphaFoldDB" id="A0AAQ3WET7"/>
<gene>
    <name evidence="1" type="ORF">U9M48_009283</name>
</gene>
<evidence type="ECO:0000313" key="2">
    <source>
        <dbReference type="Proteomes" id="UP001341281"/>
    </source>
</evidence>
<dbReference type="EMBL" id="CP144746">
    <property type="protein sequence ID" value="WVZ59083.1"/>
    <property type="molecule type" value="Genomic_DNA"/>
</dbReference>
<proteinExistence type="predicted"/>
<keyword evidence="2" id="KW-1185">Reference proteome</keyword>
<protein>
    <submittedName>
        <fullName evidence="1">Uncharacterized protein</fullName>
    </submittedName>
</protein>
<sequence length="301" mass="32681">MAASAFLIAPAHAAPLVRPRVVLPPTATCCCFRCSAQRGGLVLRPPACAAPRRSCSPATRPVRFCVNAASGWPVVLTGSIRRGFHKGFNVAGMDANATGQMGDVDDDDEDLARITNEALRATIRKSKEVLARHKVILEQISEKKKLISVLADSSIHNEQEPLNVSEGTDTGHAREAYHDRYSQQPEFETAYGESIYEQNEYNGSLEDEDADFNGSFGEVANDNYQYDSFPRAASSLYELGVANGKKQDYMVQLSQASEQEQSVNEGANDNSSASGEVDVMNVILVAAECAPWSKTGKNQMI</sequence>
<accession>A0AAQ3WET7</accession>
<evidence type="ECO:0000313" key="1">
    <source>
        <dbReference type="EMBL" id="WVZ59083.1"/>
    </source>
</evidence>
<reference evidence="1 2" key="1">
    <citation type="submission" date="2024-02" db="EMBL/GenBank/DDBJ databases">
        <title>High-quality chromosome-scale genome assembly of Pensacola bahiagrass (Paspalum notatum Flugge var. saurae).</title>
        <authorList>
            <person name="Vega J.M."/>
            <person name="Podio M."/>
            <person name="Orjuela J."/>
            <person name="Siena L.A."/>
            <person name="Pessino S.C."/>
            <person name="Combes M.C."/>
            <person name="Mariac C."/>
            <person name="Albertini E."/>
            <person name="Pupilli F."/>
            <person name="Ortiz J.P.A."/>
            <person name="Leblanc O."/>
        </authorList>
    </citation>
    <scope>NUCLEOTIDE SEQUENCE [LARGE SCALE GENOMIC DNA]</scope>
    <source>
        <strain evidence="1">R1</strain>
        <tissue evidence="1">Leaf</tissue>
    </source>
</reference>
<dbReference type="Proteomes" id="UP001341281">
    <property type="component" value="Chromosome 02"/>
</dbReference>